<keyword evidence="2" id="KW-0732">Signal</keyword>
<dbReference type="EMBL" id="OX459942">
    <property type="protein sequence ID" value="CAI9177312.1"/>
    <property type="molecule type" value="Genomic_DNA"/>
</dbReference>
<name>A0ABN8ZX35_RANTA</name>
<evidence type="ECO:0000256" key="1">
    <source>
        <dbReference type="SAM" id="Phobius"/>
    </source>
</evidence>
<evidence type="ECO:0000256" key="2">
    <source>
        <dbReference type="SAM" id="SignalP"/>
    </source>
</evidence>
<organism evidence="3 4">
    <name type="scientific">Rangifer tarandus platyrhynchus</name>
    <name type="common">Svalbard reindeer</name>
    <dbReference type="NCBI Taxonomy" id="3082113"/>
    <lineage>
        <taxon>Eukaryota</taxon>
        <taxon>Metazoa</taxon>
        <taxon>Chordata</taxon>
        <taxon>Craniata</taxon>
        <taxon>Vertebrata</taxon>
        <taxon>Euteleostomi</taxon>
        <taxon>Mammalia</taxon>
        <taxon>Eutheria</taxon>
        <taxon>Laurasiatheria</taxon>
        <taxon>Artiodactyla</taxon>
        <taxon>Ruminantia</taxon>
        <taxon>Pecora</taxon>
        <taxon>Cervidae</taxon>
        <taxon>Odocoileinae</taxon>
        <taxon>Rangifer</taxon>
    </lineage>
</organism>
<keyword evidence="1" id="KW-1133">Transmembrane helix</keyword>
<evidence type="ECO:0000313" key="3">
    <source>
        <dbReference type="EMBL" id="CAI9177312.1"/>
    </source>
</evidence>
<sequence length="100" mass="11184">MFFCHPPNFSFSSILISLSFLPSVSTSKKTVLQQWSLPQRQTGKDGLVLQVTTAFLLVFLLLLSFIFIFQIHLFLLAFVHLLFHPGSFATGSLNGKPKIA</sequence>
<reference evidence="3" key="1">
    <citation type="submission" date="2023-04" db="EMBL/GenBank/DDBJ databases">
        <authorList>
            <consortium name="ELIXIR-Norway"/>
        </authorList>
    </citation>
    <scope>NUCLEOTIDE SEQUENCE [LARGE SCALE GENOMIC DNA]</scope>
</reference>
<keyword evidence="1" id="KW-0472">Membrane</keyword>
<proteinExistence type="predicted"/>
<feature type="transmembrane region" description="Helical" evidence="1">
    <location>
        <begin position="51"/>
        <end position="83"/>
    </location>
</feature>
<keyword evidence="1" id="KW-0812">Transmembrane</keyword>
<feature type="chain" id="PRO_5046140451" evidence="2">
    <location>
        <begin position="27"/>
        <end position="100"/>
    </location>
</feature>
<gene>
    <name evidence="3" type="ORF">MRATA1EN1_LOCUS26274</name>
</gene>
<feature type="signal peptide" evidence="2">
    <location>
        <begin position="1"/>
        <end position="26"/>
    </location>
</feature>
<evidence type="ECO:0000313" key="4">
    <source>
        <dbReference type="Proteomes" id="UP001176941"/>
    </source>
</evidence>
<keyword evidence="4" id="KW-1185">Reference proteome</keyword>
<dbReference type="Proteomes" id="UP001176941">
    <property type="component" value="Chromosome 6"/>
</dbReference>
<accession>A0ABN8ZX35</accession>
<protein>
    <submittedName>
        <fullName evidence="3">Uncharacterized protein</fullName>
    </submittedName>
</protein>